<feature type="region of interest" description="Disordered" evidence="1">
    <location>
        <begin position="352"/>
        <end position="379"/>
    </location>
</feature>
<feature type="compositionally biased region" description="Polar residues" evidence="1">
    <location>
        <begin position="133"/>
        <end position="151"/>
    </location>
</feature>
<proteinExistence type="predicted"/>
<protein>
    <submittedName>
        <fullName evidence="3">Uncharacterized protein</fullName>
    </submittedName>
</protein>
<comment type="caution">
    <text evidence="3">The sequence shown here is derived from an EMBL/GenBank/DDBJ whole genome shotgun (WGS) entry which is preliminary data.</text>
</comment>
<reference evidence="3 4" key="1">
    <citation type="submission" date="2023-11" db="EMBL/GenBank/DDBJ databases">
        <authorList>
            <person name="Okamura Y."/>
        </authorList>
    </citation>
    <scope>NUCLEOTIDE SEQUENCE [LARGE SCALE GENOMIC DNA]</scope>
</reference>
<keyword evidence="2" id="KW-0812">Transmembrane</keyword>
<feature type="region of interest" description="Disordered" evidence="1">
    <location>
        <begin position="121"/>
        <end position="153"/>
    </location>
</feature>
<dbReference type="AlphaFoldDB" id="A0AAV1K3E9"/>
<evidence type="ECO:0000313" key="4">
    <source>
        <dbReference type="Proteomes" id="UP001497472"/>
    </source>
</evidence>
<dbReference type="Proteomes" id="UP001497472">
    <property type="component" value="Unassembled WGS sequence"/>
</dbReference>
<keyword evidence="2" id="KW-0472">Membrane</keyword>
<evidence type="ECO:0000256" key="2">
    <source>
        <dbReference type="SAM" id="Phobius"/>
    </source>
</evidence>
<keyword evidence="2" id="KW-1133">Transmembrane helix</keyword>
<keyword evidence="4" id="KW-1185">Reference proteome</keyword>
<sequence length="403" mass="44846">MAVDGLYLVTICSFSATIIVATSFEADPLQQAFLLVDLLKAEYARAKENSLLRSKQFLHYPTTNADLPTCPIKNETKIKPYVPLDGRRAADPLIFNNLTPNPKIRRKTTLLKSRRLEYDDAFGPHPGGIDPGTLTSTQETSRAVTSTTSTPSTDIEVTTTTLVTRVSTITSGTSSTKTTFASTHPTNLASKRVKLSKKMPPLKPAKDKVKLLHKKPTRDPIMDQVASEIIHEMRDSTPTTIKYAFYSPPLLTAKTERYTRYIYVVKVCPHRGTILIRSCQWRHSFTILERPVGRACPAAQESQNTLPHQYNSTLTICCCLSKCKIASHIKMRHNNNVDRGTIVKVAQLNRPKHLRSTPLPQATSCGGGDADASVRVRRTRGPYCRGARTTQRGEMRERKRGGV</sequence>
<dbReference type="EMBL" id="CAVLEF010000279">
    <property type="protein sequence ID" value="CAK1554897.1"/>
    <property type="molecule type" value="Genomic_DNA"/>
</dbReference>
<evidence type="ECO:0000256" key="1">
    <source>
        <dbReference type="SAM" id="MobiDB-lite"/>
    </source>
</evidence>
<accession>A0AAV1K3E9</accession>
<evidence type="ECO:0000313" key="3">
    <source>
        <dbReference type="EMBL" id="CAK1554897.1"/>
    </source>
</evidence>
<gene>
    <name evidence="3" type="ORF">LNINA_LOCUS13753</name>
</gene>
<organism evidence="3 4">
    <name type="scientific">Leptosia nina</name>
    <dbReference type="NCBI Taxonomy" id="320188"/>
    <lineage>
        <taxon>Eukaryota</taxon>
        <taxon>Metazoa</taxon>
        <taxon>Ecdysozoa</taxon>
        <taxon>Arthropoda</taxon>
        <taxon>Hexapoda</taxon>
        <taxon>Insecta</taxon>
        <taxon>Pterygota</taxon>
        <taxon>Neoptera</taxon>
        <taxon>Endopterygota</taxon>
        <taxon>Lepidoptera</taxon>
        <taxon>Glossata</taxon>
        <taxon>Ditrysia</taxon>
        <taxon>Papilionoidea</taxon>
        <taxon>Pieridae</taxon>
        <taxon>Pierinae</taxon>
        <taxon>Leptosia</taxon>
    </lineage>
</organism>
<feature type="transmembrane region" description="Helical" evidence="2">
    <location>
        <begin position="6"/>
        <end position="24"/>
    </location>
</feature>
<name>A0AAV1K3E9_9NEOP</name>